<dbReference type="Pfam" id="PF02219">
    <property type="entry name" value="MTHFR"/>
    <property type="match status" value="1"/>
</dbReference>
<dbReference type="Gene3D" id="3.20.20.220">
    <property type="match status" value="1"/>
</dbReference>
<evidence type="ECO:0000256" key="1">
    <source>
        <dbReference type="ARBA" id="ARBA00001974"/>
    </source>
</evidence>
<evidence type="ECO:0000313" key="9">
    <source>
        <dbReference type="EMBL" id="QPZ38762.1"/>
    </source>
</evidence>
<dbReference type="PANTHER" id="PTHR45754:SF3">
    <property type="entry name" value="METHYLENETETRAHYDROFOLATE REDUCTASE (NADPH)"/>
    <property type="match status" value="1"/>
</dbReference>
<keyword evidence="6 8" id="KW-0560">Oxidoreductase</keyword>
<evidence type="ECO:0000256" key="8">
    <source>
        <dbReference type="RuleBase" id="RU003862"/>
    </source>
</evidence>
<dbReference type="InterPro" id="IPR003171">
    <property type="entry name" value="Mehydrof_redctse-like"/>
</dbReference>
<evidence type="ECO:0000256" key="3">
    <source>
        <dbReference type="ARBA" id="ARBA00006743"/>
    </source>
</evidence>
<dbReference type="PANTHER" id="PTHR45754">
    <property type="entry name" value="METHYLENETETRAHYDROFOLATE REDUCTASE"/>
    <property type="match status" value="1"/>
</dbReference>
<name>A0ABX6YK92_9MICO</name>
<comment type="catalytic activity">
    <reaction evidence="7">
        <text>(6S)-5-methyl-5,6,7,8-tetrahydrofolate + NAD(+) = (6R)-5,10-methylene-5,6,7,8-tetrahydrofolate + NADH + H(+)</text>
        <dbReference type="Rhea" id="RHEA:19821"/>
        <dbReference type="ChEBI" id="CHEBI:15378"/>
        <dbReference type="ChEBI" id="CHEBI:15636"/>
        <dbReference type="ChEBI" id="CHEBI:18608"/>
        <dbReference type="ChEBI" id="CHEBI:57540"/>
        <dbReference type="ChEBI" id="CHEBI:57945"/>
        <dbReference type="EC" id="1.5.1.54"/>
    </reaction>
    <physiologicalReaction direction="right-to-left" evidence="7">
        <dbReference type="Rhea" id="RHEA:19823"/>
    </physiologicalReaction>
</comment>
<evidence type="ECO:0000256" key="2">
    <source>
        <dbReference type="ARBA" id="ARBA00004777"/>
    </source>
</evidence>
<evidence type="ECO:0000256" key="4">
    <source>
        <dbReference type="ARBA" id="ARBA00022630"/>
    </source>
</evidence>
<gene>
    <name evidence="9" type="ORF">HCR76_01235</name>
</gene>
<evidence type="ECO:0000256" key="7">
    <source>
        <dbReference type="ARBA" id="ARBA00048628"/>
    </source>
</evidence>
<comment type="cofactor">
    <cofactor evidence="1 8">
        <name>FAD</name>
        <dbReference type="ChEBI" id="CHEBI:57692"/>
    </cofactor>
</comment>
<keyword evidence="4 8" id="KW-0285">Flavoprotein</keyword>
<organism evidence="9 10">
    <name type="scientific">Paramicrobacterium chengjingii</name>
    <dbReference type="NCBI Taxonomy" id="2769067"/>
    <lineage>
        <taxon>Bacteria</taxon>
        <taxon>Bacillati</taxon>
        <taxon>Actinomycetota</taxon>
        <taxon>Actinomycetes</taxon>
        <taxon>Micrococcales</taxon>
        <taxon>Microbacteriaceae</taxon>
        <taxon>Paramicrobacterium</taxon>
    </lineage>
</organism>
<dbReference type="InterPro" id="IPR029041">
    <property type="entry name" value="FAD-linked_oxidoreductase-like"/>
</dbReference>
<dbReference type="RefSeq" id="WP_166985607.1">
    <property type="nucleotide sequence ID" value="NZ_CP061169.1"/>
</dbReference>
<protein>
    <recommendedName>
        <fullName evidence="8">Methylenetetrahydrofolate reductase</fullName>
    </recommendedName>
</protein>
<evidence type="ECO:0000313" key="10">
    <source>
        <dbReference type="Proteomes" id="UP000662814"/>
    </source>
</evidence>
<evidence type="ECO:0000256" key="6">
    <source>
        <dbReference type="ARBA" id="ARBA00023002"/>
    </source>
</evidence>
<comment type="similarity">
    <text evidence="3 8">Belongs to the methylenetetrahydrofolate reductase family.</text>
</comment>
<dbReference type="SUPFAM" id="SSF51730">
    <property type="entry name" value="FAD-linked oxidoreductase"/>
    <property type="match status" value="1"/>
</dbReference>
<accession>A0ABX6YK92</accession>
<proteinExistence type="inferred from homology"/>
<keyword evidence="5 8" id="KW-0274">FAD</keyword>
<dbReference type="Proteomes" id="UP000662814">
    <property type="component" value="Chromosome"/>
</dbReference>
<sequence>MTASRPRDPLKRKDFQPLREPRFEVIPLPGIEDEIDRYLPADSTVTVTASPRRGLAPTVELATRLATRGIHTVPHLAARYISDQAELRGIVHDLDAAGVREVFVVGGDLREPVGEFRSALQLLRAMQSIGHELTVGIAGYPETHPLISDDAIVRALRDKQDYASYIVSQMSFDARVVREWVDQLRHRGINLPVRIGIAGPVGTARLLRVGARVGVGDSLRVLRKHRGMIQHVSGSWTPGRLLDDLAPAFADPSYGLVGLHIYTFNALAQTAQWWYEEGGRRPGHVVEGGPADLTSEE</sequence>
<keyword evidence="10" id="KW-1185">Reference proteome</keyword>
<comment type="pathway">
    <text evidence="2 8">One-carbon metabolism; tetrahydrofolate interconversion.</text>
</comment>
<evidence type="ECO:0000256" key="5">
    <source>
        <dbReference type="ARBA" id="ARBA00022827"/>
    </source>
</evidence>
<dbReference type="EMBL" id="CP061169">
    <property type="protein sequence ID" value="QPZ38762.1"/>
    <property type="molecule type" value="Genomic_DNA"/>
</dbReference>
<reference evidence="9 10" key="1">
    <citation type="submission" date="2020-12" db="EMBL/GenBank/DDBJ databases">
        <title>Microbacterium sp. HY060.</title>
        <authorList>
            <person name="Zhou J."/>
        </authorList>
    </citation>
    <scope>NUCLEOTIDE SEQUENCE [LARGE SCALE GENOMIC DNA]</scope>
    <source>
        <strain evidence="9 10">HY60</strain>
    </source>
</reference>